<evidence type="ECO:0000313" key="2">
    <source>
        <dbReference type="EMBL" id="NES10126.1"/>
    </source>
</evidence>
<protein>
    <submittedName>
        <fullName evidence="2">LysR family transcriptional regulator</fullName>
    </submittedName>
</protein>
<feature type="non-terminal residue" evidence="2">
    <location>
        <position position="49"/>
    </location>
</feature>
<dbReference type="AlphaFoldDB" id="A0A6I5RR56"/>
<evidence type="ECO:0000259" key="1">
    <source>
        <dbReference type="PROSITE" id="PS50931"/>
    </source>
</evidence>
<dbReference type="GO" id="GO:0003700">
    <property type="term" value="F:DNA-binding transcription factor activity"/>
    <property type="evidence" value="ECO:0007669"/>
    <property type="project" value="InterPro"/>
</dbReference>
<dbReference type="InterPro" id="IPR000847">
    <property type="entry name" value="LysR_HTH_N"/>
</dbReference>
<reference evidence="2 3" key="1">
    <citation type="submission" date="2020-02" db="EMBL/GenBank/DDBJ databases">
        <title>Broccoli isolated Pseudomonas sp.</title>
        <authorList>
            <person name="Fujikawa T."/>
            <person name="Sawada H."/>
        </authorList>
    </citation>
    <scope>NUCLEOTIDE SEQUENCE [LARGE SCALE GENOMIC DNA]</scope>
    <source>
        <strain evidence="2 3">JCM 32154</strain>
    </source>
</reference>
<dbReference type="PROSITE" id="PS50931">
    <property type="entry name" value="HTH_LYSR"/>
    <property type="match status" value="1"/>
</dbReference>
<dbReference type="Gene3D" id="1.10.10.10">
    <property type="entry name" value="Winged helix-like DNA-binding domain superfamily/Winged helix DNA-binding domain"/>
    <property type="match status" value="1"/>
</dbReference>
<dbReference type="SUPFAM" id="SSF46785">
    <property type="entry name" value="Winged helix' DNA-binding domain"/>
    <property type="match status" value="1"/>
</dbReference>
<dbReference type="Pfam" id="PF00126">
    <property type="entry name" value="HTH_1"/>
    <property type="match status" value="1"/>
</dbReference>
<evidence type="ECO:0000313" key="3">
    <source>
        <dbReference type="Proteomes" id="UP000471751"/>
    </source>
</evidence>
<gene>
    <name evidence="2" type="ORF">G3O07_10840</name>
</gene>
<accession>A0A6I5RR56</accession>
<comment type="caution">
    <text evidence="2">The sequence shown here is derived from an EMBL/GenBank/DDBJ whole genome shotgun (WGS) entry which is preliminary data.</text>
</comment>
<proteinExistence type="predicted"/>
<dbReference type="InterPro" id="IPR036388">
    <property type="entry name" value="WH-like_DNA-bd_sf"/>
</dbReference>
<organism evidence="2 3">
    <name type="scientific">Pseudomonas laurentiana</name>
    <dbReference type="NCBI Taxonomy" id="2364649"/>
    <lineage>
        <taxon>Bacteria</taxon>
        <taxon>Pseudomonadati</taxon>
        <taxon>Pseudomonadota</taxon>
        <taxon>Gammaproteobacteria</taxon>
        <taxon>Pseudomonadales</taxon>
        <taxon>Pseudomonadaceae</taxon>
        <taxon>Pseudomonas</taxon>
    </lineage>
</organism>
<sequence length="49" mass="5175">MHFDLQDLRLLAAVAATGSLSKAAATFPVAVSAASTRLRLFEERSGLTL</sequence>
<dbReference type="InterPro" id="IPR036390">
    <property type="entry name" value="WH_DNA-bd_sf"/>
</dbReference>
<keyword evidence="3" id="KW-1185">Reference proteome</keyword>
<dbReference type="Proteomes" id="UP000471751">
    <property type="component" value="Unassembled WGS sequence"/>
</dbReference>
<dbReference type="EMBL" id="JAAHBT010000102">
    <property type="protein sequence ID" value="NES10126.1"/>
    <property type="molecule type" value="Genomic_DNA"/>
</dbReference>
<name>A0A6I5RR56_9PSED</name>
<feature type="domain" description="HTH lysR-type" evidence="1">
    <location>
        <begin position="3"/>
        <end position="49"/>
    </location>
</feature>